<keyword evidence="6" id="KW-1185">Reference proteome</keyword>
<dbReference type="Proteomes" id="UP000254912">
    <property type="component" value="Unassembled WGS sequence"/>
</dbReference>
<comment type="subcellular location">
    <subcellularLocation>
        <location evidence="1">Membrane</location>
        <topology evidence="1">Multi-pass membrane protein</topology>
    </subcellularLocation>
</comment>
<evidence type="ECO:0000313" key="6">
    <source>
        <dbReference type="Proteomes" id="UP000254912"/>
    </source>
</evidence>
<protein>
    <submittedName>
        <fullName evidence="5">Hemolysin III</fullName>
    </submittedName>
</protein>
<dbReference type="PANTHER" id="PTHR20855:SF3">
    <property type="entry name" value="LD03007P"/>
    <property type="match status" value="1"/>
</dbReference>
<proteinExistence type="predicted"/>
<evidence type="ECO:0000256" key="1">
    <source>
        <dbReference type="ARBA" id="ARBA00004141"/>
    </source>
</evidence>
<evidence type="ECO:0000256" key="4">
    <source>
        <dbReference type="ARBA" id="ARBA00023136"/>
    </source>
</evidence>
<dbReference type="AlphaFoldDB" id="A0A288Q633"/>
<name>A0A288Q633_9LACO</name>
<reference evidence="5 6" key="1">
    <citation type="submission" date="2018-07" db="EMBL/GenBank/DDBJ databases">
        <title>Genomic Encyclopedia of Type Strains, Phase III (KMG-III): the genomes of soil and plant-associated and newly described type strains.</title>
        <authorList>
            <person name="Whitman W."/>
        </authorList>
    </citation>
    <scope>NUCLEOTIDE SEQUENCE [LARGE SCALE GENOMIC DNA]</scope>
    <source>
        <strain evidence="5 6">CECT 7031</strain>
    </source>
</reference>
<organism evidence="5 6">
    <name type="scientific">Weissella soli</name>
    <dbReference type="NCBI Taxonomy" id="155866"/>
    <lineage>
        <taxon>Bacteria</taxon>
        <taxon>Bacillati</taxon>
        <taxon>Bacillota</taxon>
        <taxon>Bacilli</taxon>
        <taxon>Lactobacillales</taxon>
        <taxon>Lactobacillaceae</taxon>
        <taxon>Weissella</taxon>
    </lineage>
</organism>
<gene>
    <name evidence="5" type="ORF">DFP99_1465</name>
</gene>
<evidence type="ECO:0000256" key="2">
    <source>
        <dbReference type="ARBA" id="ARBA00022692"/>
    </source>
</evidence>
<dbReference type="RefSeq" id="WP_070229611.1">
    <property type="nucleotide sequence ID" value="NZ_BJYO01000006.1"/>
</dbReference>
<dbReference type="Pfam" id="PF03006">
    <property type="entry name" value="HlyIII"/>
    <property type="match status" value="1"/>
</dbReference>
<dbReference type="KEGG" id="wso:WSWS_00310"/>
<dbReference type="GO" id="GO:0016020">
    <property type="term" value="C:membrane"/>
    <property type="evidence" value="ECO:0007669"/>
    <property type="project" value="UniProtKB-SubCell"/>
</dbReference>
<evidence type="ECO:0000256" key="3">
    <source>
        <dbReference type="ARBA" id="ARBA00022989"/>
    </source>
</evidence>
<dbReference type="GeneID" id="94545520"/>
<dbReference type="InterPro" id="IPR004254">
    <property type="entry name" value="AdipoR/HlyIII-related"/>
</dbReference>
<keyword evidence="3" id="KW-1133">Transmembrane helix</keyword>
<dbReference type="EMBL" id="QRAS01000004">
    <property type="protein sequence ID" value="RDL01559.1"/>
    <property type="molecule type" value="Genomic_DNA"/>
</dbReference>
<evidence type="ECO:0000313" key="5">
    <source>
        <dbReference type="EMBL" id="RDL01559.1"/>
    </source>
</evidence>
<dbReference type="PANTHER" id="PTHR20855">
    <property type="entry name" value="ADIPOR/PROGESTIN RECEPTOR-RELATED"/>
    <property type="match status" value="1"/>
</dbReference>
<accession>A0A288Q633</accession>
<keyword evidence="2" id="KW-0812">Transmembrane</keyword>
<comment type="caution">
    <text evidence="5">The sequence shown here is derived from an EMBL/GenBank/DDBJ whole genome shotgun (WGS) entry which is preliminary data.</text>
</comment>
<sequence length="216" mass="24773">MKENPANIRHNILYEVLNAVTHGIGTLAAIICALFMVYQAFTHHLSAMSFTAIIIYIIGVISFLLASTLFHSLVFTRAAKIFQFFDHSFIYFVILGTYTPYTWIVLHNTTGYVMWGVLAFLTVAGLVYDLFFVGRWPWLSVTIYLIMGWIVIFALPEFWRALSPTAFWLLFAGGVTYSVGTIFYMNKRIFLGHVWWHLFVLIGTGLMYASIYLSIF</sequence>
<keyword evidence="4" id="KW-0472">Membrane</keyword>